<evidence type="ECO:0000256" key="1">
    <source>
        <dbReference type="ARBA" id="ARBA00022679"/>
    </source>
</evidence>
<dbReference type="Pfam" id="PF12804">
    <property type="entry name" value="NTP_transf_3"/>
    <property type="match status" value="1"/>
</dbReference>
<evidence type="ECO:0000259" key="3">
    <source>
        <dbReference type="Pfam" id="PF12804"/>
    </source>
</evidence>
<dbReference type="EMBL" id="FOUU01000012">
    <property type="protein sequence ID" value="SFN05576.1"/>
    <property type="molecule type" value="Genomic_DNA"/>
</dbReference>
<keyword evidence="5" id="KW-1185">Reference proteome</keyword>
<dbReference type="PANTHER" id="PTHR43584:SF8">
    <property type="entry name" value="N-ACETYLMURAMATE ALPHA-1-PHOSPHATE URIDYLYLTRANSFERASE"/>
    <property type="match status" value="1"/>
</dbReference>
<dbReference type="RefSeq" id="WP_093396218.1">
    <property type="nucleotide sequence ID" value="NZ_FOUU01000012.1"/>
</dbReference>
<protein>
    <submittedName>
        <fullName evidence="4">1L-myo-inositol 1-phosphate cytidylyltransferase</fullName>
    </submittedName>
</protein>
<proteinExistence type="predicted"/>
<keyword evidence="2 4" id="KW-0548">Nucleotidyltransferase</keyword>
<dbReference type="OrthoDB" id="9788272at2"/>
<dbReference type="Proteomes" id="UP000199611">
    <property type="component" value="Unassembled WGS sequence"/>
</dbReference>
<organism evidence="4 5">
    <name type="scientific">Thermodesulforhabdus norvegica</name>
    <dbReference type="NCBI Taxonomy" id="39841"/>
    <lineage>
        <taxon>Bacteria</taxon>
        <taxon>Pseudomonadati</taxon>
        <taxon>Thermodesulfobacteriota</taxon>
        <taxon>Syntrophobacteria</taxon>
        <taxon>Syntrophobacterales</taxon>
        <taxon>Thermodesulforhabdaceae</taxon>
        <taxon>Thermodesulforhabdus</taxon>
    </lineage>
</organism>
<name>A0A1I4VX52_9BACT</name>
<dbReference type="PANTHER" id="PTHR43584">
    <property type="entry name" value="NUCLEOTIDYL TRANSFERASE"/>
    <property type="match status" value="1"/>
</dbReference>
<dbReference type="STRING" id="39841.SAMN05660836_02485"/>
<gene>
    <name evidence="4" type="ORF">SAMN05660836_02485</name>
</gene>
<evidence type="ECO:0000313" key="5">
    <source>
        <dbReference type="Proteomes" id="UP000199611"/>
    </source>
</evidence>
<dbReference type="Gene3D" id="3.90.550.10">
    <property type="entry name" value="Spore Coat Polysaccharide Biosynthesis Protein SpsA, Chain A"/>
    <property type="match status" value="1"/>
</dbReference>
<dbReference type="InterPro" id="IPR029044">
    <property type="entry name" value="Nucleotide-diphossugar_trans"/>
</dbReference>
<sequence>MDLPMSEIPMVTLAAGYGSRIRSNGLNGPKPLTPVLGISLLERTLTAGARAGIKRFFVVVGYEKDIVSSHAIEIAKRKGLNVKVLESQRWQLGNGASATAPAGIINGPFFITMCDHLFDPEILKRLYASEDGSAICRIAVDKNMDGVFDLKEATLVSLDGDVVTDIGKGIASADGVDTGFFLCQPDFFEVLNKALLRGRYTLSEAIKSHIPSRRIKMADVSGLFWHDVDTTADLEHAERLLKEKITAEF</sequence>
<evidence type="ECO:0000256" key="2">
    <source>
        <dbReference type="ARBA" id="ARBA00022695"/>
    </source>
</evidence>
<dbReference type="GO" id="GO:0016779">
    <property type="term" value="F:nucleotidyltransferase activity"/>
    <property type="evidence" value="ECO:0007669"/>
    <property type="project" value="UniProtKB-KW"/>
</dbReference>
<keyword evidence="1 4" id="KW-0808">Transferase</keyword>
<accession>A0A1I4VX52</accession>
<evidence type="ECO:0000313" key="4">
    <source>
        <dbReference type="EMBL" id="SFN05576.1"/>
    </source>
</evidence>
<dbReference type="SUPFAM" id="SSF53448">
    <property type="entry name" value="Nucleotide-diphospho-sugar transferases"/>
    <property type="match status" value="1"/>
</dbReference>
<reference evidence="4 5" key="1">
    <citation type="submission" date="2016-10" db="EMBL/GenBank/DDBJ databases">
        <authorList>
            <person name="de Groot N.N."/>
        </authorList>
    </citation>
    <scope>NUCLEOTIDE SEQUENCE [LARGE SCALE GENOMIC DNA]</scope>
    <source>
        <strain evidence="4 5">DSM 9990</strain>
    </source>
</reference>
<dbReference type="AlphaFoldDB" id="A0A1I4VX52"/>
<feature type="domain" description="MobA-like NTP transferase" evidence="3">
    <location>
        <begin position="11"/>
        <end position="142"/>
    </location>
</feature>
<dbReference type="InterPro" id="IPR025877">
    <property type="entry name" value="MobA-like_NTP_Trfase"/>
</dbReference>
<dbReference type="InterPro" id="IPR050065">
    <property type="entry name" value="GlmU-like"/>
</dbReference>